<proteinExistence type="predicted"/>
<accession>A0A183APM4</accession>
<name>A0A183APM4_9TREM</name>
<dbReference type="Proteomes" id="UP000272942">
    <property type="component" value="Unassembled WGS sequence"/>
</dbReference>
<dbReference type="PROSITE" id="PS50017">
    <property type="entry name" value="DEATH_DOMAIN"/>
    <property type="match status" value="1"/>
</dbReference>
<reference evidence="4" key="1">
    <citation type="submission" date="2016-06" db="UniProtKB">
        <authorList>
            <consortium name="WormBaseParasite"/>
        </authorList>
    </citation>
    <scope>IDENTIFICATION</scope>
</reference>
<dbReference type="Gene3D" id="1.10.533.10">
    <property type="entry name" value="Death Domain, Fas"/>
    <property type="match status" value="1"/>
</dbReference>
<dbReference type="InterPro" id="IPR000488">
    <property type="entry name" value="Death_dom"/>
</dbReference>
<dbReference type="AlphaFoldDB" id="A0A183APM4"/>
<evidence type="ECO:0000313" key="2">
    <source>
        <dbReference type="EMBL" id="VDP84403.1"/>
    </source>
</evidence>
<dbReference type="GO" id="GO:0007165">
    <property type="term" value="P:signal transduction"/>
    <property type="evidence" value="ECO:0007669"/>
    <property type="project" value="InterPro"/>
</dbReference>
<dbReference type="WBParaSite" id="ECPE_0000893701-mRNA-1">
    <property type="protein sequence ID" value="ECPE_0000893701-mRNA-1"/>
    <property type="gene ID" value="ECPE_0000893701"/>
</dbReference>
<feature type="domain" description="Death" evidence="1">
    <location>
        <begin position="97"/>
        <end position="182"/>
    </location>
</feature>
<evidence type="ECO:0000313" key="3">
    <source>
        <dbReference type="Proteomes" id="UP000272942"/>
    </source>
</evidence>
<organism evidence="4">
    <name type="scientific">Echinostoma caproni</name>
    <dbReference type="NCBI Taxonomy" id="27848"/>
    <lineage>
        <taxon>Eukaryota</taxon>
        <taxon>Metazoa</taxon>
        <taxon>Spiralia</taxon>
        <taxon>Lophotrochozoa</taxon>
        <taxon>Platyhelminthes</taxon>
        <taxon>Trematoda</taxon>
        <taxon>Digenea</taxon>
        <taxon>Plagiorchiida</taxon>
        <taxon>Echinostomata</taxon>
        <taxon>Echinostomatoidea</taxon>
        <taxon>Echinostomatidae</taxon>
        <taxon>Echinostoma</taxon>
    </lineage>
</organism>
<dbReference type="EMBL" id="UZAN01046639">
    <property type="protein sequence ID" value="VDP84403.1"/>
    <property type="molecule type" value="Genomic_DNA"/>
</dbReference>
<dbReference type="Pfam" id="PF00531">
    <property type="entry name" value="Death"/>
    <property type="match status" value="1"/>
</dbReference>
<sequence length="194" mass="21877">MQLTVEAIDPSAQIGLDNYRGFLDIYCMREVLTAFSPGRAVRFKAVHNRSRKARFQVKIERTHLARIVVKLPKLTIPISDRMAVPNFEFVSKDVITQKYLRELSKKLPGDTWRRLGMALDLPRARIQAIGGKSASAVEDYAYAMFLSWIKTLPVSADRVNLLHQGLMAIGRSDLATELRQLTADYVHDGSDTST</sequence>
<dbReference type="InterPro" id="IPR011029">
    <property type="entry name" value="DEATH-like_dom_sf"/>
</dbReference>
<evidence type="ECO:0000259" key="1">
    <source>
        <dbReference type="PROSITE" id="PS50017"/>
    </source>
</evidence>
<protein>
    <submittedName>
        <fullName evidence="4">Death domain-containing protein</fullName>
    </submittedName>
</protein>
<reference evidence="2 3" key="2">
    <citation type="submission" date="2018-11" db="EMBL/GenBank/DDBJ databases">
        <authorList>
            <consortium name="Pathogen Informatics"/>
        </authorList>
    </citation>
    <scope>NUCLEOTIDE SEQUENCE [LARGE SCALE GENOMIC DNA]</scope>
    <source>
        <strain evidence="2 3">Egypt</strain>
    </source>
</reference>
<dbReference type="SUPFAM" id="SSF47986">
    <property type="entry name" value="DEATH domain"/>
    <property type="match status" value="1"/>
</dbReference>
<dbReference type="OrthoDB" id="6286804at2759"/>
<evidence type="ECO:0000313" key="4">
    <source>
        <dbReference type="WBParaSite" id="ECPE_0000893701-mRNA-1"/>
    </source>
</evidence>
<keyword evidence="3" id="KW-1185">Reference proteome</keyword>
<gene>
    <name evidence="2" type="ORF">ECPE_LOCUS8909</name>
</gene>